<keyword evidence="14" id="KW-1133">Transmembrane helix</keyword>
<dbReference type="InterPro" id="IPR050344">
    <property type="entry name" value="Peptidase_M1_aminopeptidases"/>
</dbReference>
<dbReference type="InterPro" id="IPR014782">
    <property type="entry name" value="Peptidase_M1_dom"/>
</dbReference>
<feature type="domain" description="Peptidase M1 membrane alanine aminopeptidase" evidence="15">
    <location>
        <begin position="325"/>
        <end position="470"/>
    </location>
</feature>
<comment type="caution">
    <text evidence="17">The sequence shown here is derived from an EMBL/GenBank/DDBJ whole genome shotgun (WGS) entry which is preliminary data.</text>
</comment>
<dbReference type="Gene3D" id="2.60.40.1730">
    <property type="entry name" value="tricorn interacting facor f3 domain"/>
    <property type="match status" value="1"/>
</dbReference>
<feature type="region of interest" description="Disordered" evidence="13">
    <location>
        <begin position="64"/>
        <end position="87"/>
    </location>
</feature>
<evidence type="ECO:0000256" key="14">
    <source>
        <dbReference type="SAM" id="Phobius"/>
    </source>
</evidence>
<evidence type="ECO:0000256" key="10">
    <source>
        <dbReference type="ARBA" id="ARBA00023049"/>
    </source>
</evidence>
<evidence type="ECO:0000256" key="11">
    <source>
        <dbReference type="ARBA" id="ARBA00029811"/>
    </source>
</evidence>
<keyword evidence="10" id="KW-0482">Metalloprotease</keyword>
<dbReference type="InterPro" id="IPR042097">
    <property type="entry name" value="Aminopeptidase_N-like_N_sf"/>
</dbReference>
<feature type="transmembrane region" description="Helical" evidence="14">
    <location>
        <begin position="27"/>
        <end position="53"/>
    </location>
</feature>
<dbReference type="InterPro" id="IPR001930">
    <property type="entry name" value="Peptidase_M1"/>
</dbReference>
<dbReference type="Proteomes" id="UP001500767">
    <property type="component" value="Unassembled WGS sequence"/>
</dbReference>
<dbReference type="PRINTS" id="PR00756">
    <property type="entry name" value="ALADIPTASE"/>
</dbReference>
<evidence type="ECO:0000256" key="7">
    <source>
        <dbReference type="ARBA" id="ARBA00022723"/>
    </source>
</evidence>
<dbReference type="Gene3D" id="1.10.390.10">
    <property type="entry name" value="Neutral Protease Domain 2"/>
    <property type="match status" value="1"/>
</dbReference>
<dbReference type="Pfam" id="PF01433">
    <property type="entry name" value="Peptidase_M1"/>
    <property type="match status" value="1"/>
</dbReference>
<evidence type="ECO:0000259" key="16">
    <source>
        <dbReference type="Pfam" id="PF17900"/>
    </source>
</evidence>
<evidence type="ECO:0000256" key="4">
    <source>
        <dbReference type="ARBA" id="ARBA00012564"/>
    </source>
</evidence>
<keyword evidence="6" id="KW-0645">Protease</keyword>
<dbReference type="SUPFAM" id="SSF55486">
    <property type="entry name" value="Metalloproteases ('zincins'), catalytic domain"/>
    <property type="match status" value="1"/>
</dbReference>
<dbReference type="EMBL" id="BAAAYR010000001">
    <property type="protein sequence ID" value="GAA3559257.1"/>
    <property type="molecule type" value="Genomic_DNA"/>
</dbReference>
<dbReference type="PANTHER" id="PTHR11533">
    <property type="entry name" value="PROTEASE M1 ZINC METALLOPROTEASE"/>
    <property type="match status" value="1"/>
</dbReference>
<comment type="catalytic activity">
    <reaction evidence="1">
        <text>Release of an N-terminal amino acid, Xaa-|-Yaa- from a peptide, amide or arylamide. Xaa is preferably Ala, but may be most amino acids including Pro (slow action). When a terminal hydrophobic residue is followed by a prolyl residue, the two may be released as an intact Xaa-Pro dipeptide.</text>
        <dbReference type="EC" id="3.4.11.2"/>
    </reaction>
</comment>
<dbReference type="InterPro" id="IPR027268">
    <property type="entry name" value="Peptidase_M4/M1_CTD_sf"/>
</dbReference>
<evidence type="ECO:0000256" key="3">
    <source>
        <dbReference type="ARBA" id="ARBA00010136"/>
    </source>
</evidence>
<evidence type="ECO:0000256" key="5">
    <source>
        <dbReference type="ARBA" id="ARBA00015611"/>
    </source>
</evidence>
<evidence type="ECO:0000256" key="1">
    <source>
        <dbReference type="ARBA" id="ARBA00000098"/>
    </source>
</evidence>
<feature type="domain" description="Aminopeptidase N-like N-terminal" evidence="16">
    <location>
        <begin position="99"/>
        <end position="270"/>
    </location>
</feature>
<dbReference type="InterPro" id="IPR045357">
    <property type="entry name" value="Aminopeptidase_N-like_N"/>
</dbReference>
<accession>A0ABP6X039</accession>
<feature type="region of interest" description="Disordered" evidence="13">
    <location>
        <begin position="1"/>
        <end position="20"/>
    </location>
</feature>
<comment type="similarity">
    <text evidence="3">Belongs to the peptidase M1 family.</text>
</comment>
<protein>
    <recommendedName>
        <fullName evidence="5">Aminopeptidase N</fullName>
        <ecNumber evidence="4">3.4.11.2</ecNumber>
    </recommendedName>
    <alternativeName>
        <fullName evidence="11">Alanine aminopeptidase</fullName>
    </alternativeName>
    <alternativeName>
        <fullName evidence="12">Lysyl aminopeptidase</fullName>
    </alternativeName>
</protein>
<keyword evidence="9" id="KW-0862">Zinc</keyword>
<evidence type="ECO:0000256" key="9">
    <source>
        <dbReference type="ARBA" id="ARBA00022833"/>
    </source>
</evidence>
<keyword evidence="8" id="KW-0378">Hydrolase</keyword>
<reference evidence="18" key="1">
    <citation type="journal article" date="2019" name="Int. J. Syst. Evol. Microbiol.">
        <title>The Global Catalogue of Microorganisms (GCM) 10K type strain sequencing project: providing services to taxonomists for standard genome sequencing and annotation.</title>
        <authorList>
            <consortium name="The Broad Institute Genomics Platform"/>
            <consortium name="The Broad Institute Genome Sequencing Center for Infectious Disease"/>
            <person name="Wu L."/>
            <person name="Ma J."/>
        </authorList>
    </citation>
    <scope>NUCLEOTIDE SEQUENCE [LARGE SCALE GENOMIC DNA]</scope>
    <source>
        <strain evidence="18">JCM 16540</strain>
    </source>
</reference>
<evidence type="ECO:0000256" key="13">
    <source>
        <dbReference type="SAM" id="MobiDB-lite"/>
    </source>
</evidence>
<keyword evidence="18" id="KW-1185">Reference proteome</keyword>
<dbReference type="RefSeq" id="WP_204911685.1">
    <property type="nucleotide sequence ID" value="NZ_BAAAYR010000001.1"/>
</dbReference>
<dbReference type="Pfam" id="PF17900">
    <property type="entry name" value="Peptidase_M1_N"/>
    <property type="match status" value="1"/>
</dbReference>
<dbReference type="EC" id="3.4.11.2" evidence="4"/>
<keyword evidence="14" id="KW-0812">Transmembrane</keyword>
<dbReference type="PANTHER" id="PTHR11533:SF297">
    <property type="entry name" value="AMINOPEPTIDASE N"/>
    <property type="match status" value="1"/>
</dbReference>
<organism evidence="17 18">
    <name type="scientific">Microlunatus spumicola</name>
    <dbReference type="NCBI Taxonomy" id="81499"/>
    <lineage>
        <taxon>Bacteria</taxon>
        <taxon>Bacillati</taxon>
        <taxon>Actinomycetota</taxon>
        <taxon>Actinomycetes</taxon>
        <taxon>Propionibacteriales</taxon>
        <taxon>Propionibacteriaceae</taxon>
        <taxon>Microlunatus</taxon>
    </lineage>
</organism>
<keyword evidence="14" id="KW-0472">Membrane</keyword>
<evidence type="ECO:0000313" key="18">
    <source>
        <dbReference type="Proteomes" id="UP001500767"/>
    </source>
</evidence>
<evidence type="ECO:0000256" key="8">
    <source>
        <dbReference type="ARBA" id="ARBA00022801"/>
    </source>
</evidence>
<dbReference type="SUPFAM" id="SSF63737">
    <property type="entry name" value="Leukotriene A4 hydrolase N-terminal domain"/>
    <property type="match status" value="1"/>
</dbReference>
<evidence type="ECO:0000256" key="2">
    <source>
        <dbReference type="ARBA" id="ARBA00001947"/>
    </source>
</evidence>
<evidence type="ECO:0000256" key="6">
    <source>
        <dbReference type="ARBA" id="ARBA00022670"/>
    </source>
</evidence>
<dbReference type="CDD" id="cd09603">
    <property type="entry name" value="M1_APN_like"/>
    <property type="match status" value="1"/>
</dbReference>
<evidence type="ECO:0000256" key="12">
    <source>
        <dbReference type="ARBA" id="ARBA00031533"/>
    </source>
</evidence>
<gene>
    <name evidence="17" type="ORF">GCM10022197_13320</name>
</gene>
<keyword evidence="7" id="KW-0479">Metal-binding</keyword>
<comment type="cofactor">
    <cofactor evidence="2">
        <name>Zn(2+)</name>
        <dbReference type="ChEBI" id="CHEBI:29105"/>
    </cofactor>
</comment>
<proteinExistence type="inferred from homology"/>
<evidence type="ECO:0000313" key="17">
    <source>
        <dbReference type="EMBL" id="GAA3559257.1"/>
    </source>
</evidence>
<name>A0ABP6X039_9ACTN</name>
<sequence>MSNVDPRWPPPGSGPEQLSARPRRPAWVYLVVVAVALTLVATLLLPLGLAAVWRRVAPGLDGGVLPGTAPSDRSAVDGSRGVGDRYYPDAGNGGYDVTRYRIGVSFDPRTEVLSGTTTISARSLQSLHSFFLDLRLNITEVTVDGQDAGLAKDGDANWRITPATPVEAGSDFTVEVAYDGQPGDLTDADGGHPWSRSGEEWLVSGEPESAAWWFPSNDHPSDPALMDISIRVPRGLQAVSVGRLESADSASEADWDTWHWVSRQPMATYLTFAAIGSFTLRQGVVDGLPYVYAVTDQLSADDRRTAFTNLETSAAKVRVLAGLFGPYPFTELGGIAVADPELPFDGLEAQTRPVYKARSLINPDYADELVTHELAHMWFGDNVTVRQWDDIFDSEAYASWAAWAWAERNGGPTAQSELLRIFGRARDARDFWRVTMIDPGRRNLFTTVYVRGPMTLQALRNVMGDEAFTRLNTEWAQDPGLRSLEDWMAKAQSLTPTDLQPFFQAWIYGTTAPAQTAANGLA</sequence>
<evidence type="ECO:0000259" key="15">
    <source>
        <dbReference type="Pfam" id="PF01433"/>
    </source>
</evidence>